<keyword evidence="3" id="KW-1185">Reference proteome</keyword>
<name>A0A166AJV6_9EURY</name>
<dbReference type="SUPFAM" id="SSF49373">
    <property type="entry name" value="Invasin/intimin cell-adhesion fragments"/>
    <property type="match status" value="1"/>
</dbReference>
<dbReference type="InterPro" id="IPR001434">
    <property type="entry name" value="OmcB-like_DUF11"/>
</dbReference>
<dbReference type="InterPro" id="IPR013783">
    <property type="entry name" value="Ig-like_fold"/>
</dbReference>
<dbReference type="Proteomes" id="UP000077066">
    <property type="component" value="Unassembled WGS sequence"/>
</dbReference>
<comment type="caution">
    <text evidence="2">The sequence shown here is derived from an EMBL/GenBank/DDBJ whole genome shotgun (WGS) entry which is preliminary data.</text>
</comment>
<organism evidence="2 3">
    <name type="scientific">Methanobrevibacter filiformis</name>
    <dbReference type="NCBI Taxonomy" id="55758"/>
    <lineage>
        <taxon>Archaea</taxon>
        <taxon>Methanobacteriati</taxon>
        <taxon>Methanobacteriota</taxon>
        <taxon>Methanomada group</taxon>
        <taxon>Methanobacteria</taxon>
        <taxon>Methanobacteriales</taxon>
        <taxon>Methanobacteriaceae</taxon>
        <taxon>Methanobrevibacter</taxon>
    </lineage>
</organism>
<gene>
    <name evidence="2" type="ORF">MBFIL_12150</name>
</gene>
<dbReference type="Gene3D" id="2.60.40.10">
    <property type="entry name" value="Immunoglobulins"/>
    <property type="match status" value="1"/>
</dbReference>
<sequence>MVLCWMRRVVPISGVIVNLVVNDVAYNVTTDVSGKWSITYLVSSNGVINVVADFVGNSNYTGAVNTTYFNGAALNSTLIINHVVDTKVNSSVSINGSLLDEKGVPISNVKVVVTVKGVIYNVTTDVSGKWSITYLVGSTGLFNVVAIFNGNTNHAAAGNETSFNGVSLNSTLIINHVVDAKVNSSVSINGSLLDEKGVPISNVKVVVTVNGVVYSATTDVSGKWSIIYLVGSTGRINVVAEFVGNVNYVAAVNSTSFNGLPLNSTLIINHVVDAKVNSSVSINGSLLGEKGVPVSNVKVVVTVNGVVYSVTTDVSGKWSISYFVGSTGRINVVAEFVGNVNYVAAVNSTSFNGLPLNSTLIINHVVDAKVNSSVSINGSLLGEKGVPISNVKVVVTVSGVNYNATTDASGKWSITYLVGSTGLFNVLAVFDGNDKYVSATNSTTFIVTNNVNISIVKIASINGISNSAKGHVGDIVIYTINVVNNGVIDATGVLVTEIIDSTKLKFNKASVTQGSYNNINGLWTIDGLAAGETVTLTINATIIAIGNISNSANVSASGNNTNSNNSSSVTIVSVAIPTQINTLNVIVAVDNSVKLESILKDSNGKSIDDKEVKFYVNGKLIGTAVTDVKGVVYFKYTPTKTGTLTYTSSFTDPIGFYDYSTSTSTITVTKDNITLTTKLPSGYVGDKKTIKIKATSESKTVPNKTFTVYINGKKIGNYKTNNKGEFTIKTTLKSLNKLQIKFAGDNKYNKLSKTYTYIAKSKEKTITIIYYAKTKYSKPVNLKAKLTTIKGKVLAGKYIKFYVAGKYVGKSKTNKKGIAILKYTPKKR</sequence>
<feature type="domain" description="DUF11" evidence="1">
    <location>
        <begin position="465"/>
        <end position="571"/>
    </location>
</feature>
<dbReference type="SUPFAM" id="SSF49464">
    <property type="entry name" value="Carboxypeptidase regulatory domain-like"/>
    <property type="match status" value="2"/>
</dbReference>
<dbReference type="AlphaFoldDB" id="A0A166AJV6"/>
<proteinExistence type="predicted"/>
<evidence type="ECO:0000259" key="1">
    <source>
        <dbReference type="Pfam" id="PF01345"/>
    </source>
</evidence>
<dbReference type="Pfam" id="PF01345">
    <property type="entry name" value="DUF11"/>
    <property type="match status" value="1"/>
</dbReference>
<reference evidence="2 3" key="1">
    <citation type="submission" date="2016-04" db="EMBL/GenBank/DDBJ databases">
        <title>Genome sequence of Methanobrevibacter filiformis DSM 11501.</title>
        <authorList>
            <person name="Poehlein A."/>
            <person name="Seedorf H."/>
            <person name="Daniel R."/>
        </authorList>
    </citation>
    <scope>NUCLEOTIDE SEQUENCE [LARGE SCALE GENOMIC DNA]</scope>
    <source>
        <strain evidence="2 3">DSM 11501</strain>
    </source>
</reference>
<evidence type="ECO:0000313" key="2">
    <source>
        <dbReference type="EMBL" id="KZX12128.1"/>
    </source>
</evidence>
<dbReference type="STRING" id="55758.MBFIL_12150"/>
<evidence type="ECO:0000313" key="3">
    <source>
        <dbReference type="Proteomes" id="UP000077066"/>
    </source>
</evidence>
<protein>
    <submittedName>
        <fullName evidence="2">Bacterial Ig-like domain protein</fullName>
    </submittedName>
</protein>
<dbReference type="EMBL" id="LWMT01000234">
    <property type="protein sequence ID" value="KZX12128.1"/>
    <property type="molecule type" value="Genomic_DNA"/>
</dbReference>
<dbReference type="InterPro" id="IPR008969">
    <property type="entry name" value="CarboxyPept-like_regulatory"/>
</dbReference>
<accession>A0A166AJV6</accession>
<dbReference type="InterPro" id="IPR008964">
    <property type="entry name" value="Invasin/intimin_cell_adhesion"/>
</dbReference>
<dbReference type="PATRIC" id="fig|55758.3.peg.1391"/>